<dbReference type="GO" id="GO:0009190">
    <property type="term" value="P:cyclic nucleotide biosynthetic process"/>
    <property type="evidence" value="ECO:0007669"/>
    <property type="project" value="InterPro"/>
</dbReference>
<evidence type="ECO:0000313" key="11">
    <source>
        <dbReference type="EMBL" id="KAA9347853.1"/>
    </source>
</evidence>
<dbReference type="GO" id="GO:0000166">
    <property type="term" value="F:nucleotide binding"/>
    <property type="evidence" value="ECO:0007669"/>
    <property type="project" value="UniProtKB-KW"/>
</dbReference>
<dbReference type="Proteomes" id="UP000326344">
    <property type="component" value="Unassembled WGS sequence"/>
</dbReference>
<dbReference type="InterPro" id="IPR001054">
    <property type="entry name" value="A/G_cyclase"/>
</dbReference>
<keyword evidence="2 9" id="KW-0812">Transmembrane</keyword>
<dbReference type="InterPro" id="IPR011623">
    <property type="entry name" value="7TMR_DISM_rcpt_extracell_dom1"/>
</dbReference>
<keyword evidence="6 7" id="KW-0456">Lyase</keyword>
<dbReference type="InterPro" id="IPR029787">
    <property type="entry name" value="Nucleotide_cyclase"/>
</dbReference>
<keyword evidence="8" id="KW-0175">Coiled coil</keyword>
<dbReference type="PANTHER" id="PTHR11920">
    <property type="entry name" value="GUANYLYL CYCLASE"/>
    <property type="match status" value="1"/>
</dbReference>
<evidence type="ECO:0000256" key="3">
    <source>
        <dbReference type="ARBA" id="ARBA00022741"/>
    </source>
</evidence>
<feature type="coiled-coil region" evidence="8">
    <location>
        <begin position="382"/>
        <end position="438"/>
    </location>
</feature>
<dbReference type="Gene3D" id="3.30.70.1230">
    <property type="entry name" value="Nucleotide cyclase"/>
    <property type="match status" value="1"/>
</dbReference>
<dbReference type="GO" id="GO:0016020">
    <property type="term" value="C:membrane"/>
    <property type="evidence" value="ECO:0007669"/>
    <property type="project" value="UniProtKB-SubCell"/>
</dbReference>
<proteinExistence type="inferred from homology"/>
<dbReference type="GO" id="GO:0035556">
    <property type="term" value="P:intracellular signal transduction"/>
    <property type="evidence" value="ECO:0007669"/>
    <property type="project" value="InterPro"/>
</dbReference>
<feature type="transmembrane region" description="Helical" evidence="9">
    <location>
        <begin position="182"/>
        <end position="203"/>
    </location>
</feature>
<reference evidence="11 12" key="1">
    <citation type="submission" date="2019-09" db="EMBL/GenBank/DDBJ databases">
        <title>Genome Sequence of Larkinella sp MA1.</title>
        <authorList>
            <person name="Srinivasan S."/>
        </authorList>
    </citation>
    <scope>NUCLEOTIDE SEQUENCE [LARGE SCALE GENOMIC DNA]</scope>
    <source>
        <strain evidence="11 12">MA1</strain>
    </source>
</reference>
<accession>A0A5N1JDQ0</accession>
<evidence type="ECO:0000256" key="7">
    <source>
        <dbReference type="RuleBase" id="RU000405"/>
    </source>
</evidence>
<keyword evidence="12" id="KW-1185">Reference proteome</keyword>
<feature type="transmembrane region" description="Helical" evidence="9">
    <location>
        <begin position="335"/>
        <end position="357"/>
    </location>
</feature>
<feature type="transmembrane region" description="Helical" evidence="9">
    <location>
        <begin position="247"/>
        <end position="265"/>
    </location>
</feature>
<evidence type="ECO:0000256" key="8">
    <source>
        <dbReference type="SAM" id="Coils"/>
    </source>
</evidence>
<dbReference type="Pfam" id="PF00211">
    <property type="entry name" value="Guanylate_cyc"/>
    <property type="match status" value="1"/>
</dbReference>
<gene>
    <name evidence="11" type="ORF">F0P93_24815</name>
</gene>
<evidence type="ECO:0000256" key="1">
    <source>
        <dbReference type="ARBA" id="ARBA00004370"/>
    </source>
</evidence>
<evidence type="ECO:0000256" key="5">
    <source>
        <dbReference type="ARBA" id="ARBA00023136"/>
    </source>
</evidence>
<dbReference type="EMBL" id="VTWS01000007">
    <property type="protein sequence ID" value="KAA9347853.1"/>
    <property type="molecule type" value="Genomic_DNA"/>
</dbReference>
<dbReference type="Pfam" id="PF07695">
    <property type="entry name" value="7TMR-DISM_7TM"/>
    <property type="match status" value="1"/>
</dbReference>
<dbReference type="InterPro" id="IPR011622">
    <property type="entry name" value="7TMR_DISM_rcpt_extracell_dom2"/>
</dbReference>
<evidence type="ECO:0000256" key="6">
    <source>
        <dbReference type="ARBA" id="ARBA00023239"/>
    </source>
</evidence>
<comment type="caution">
    <text evidence="11">The sequence shown here is derived from an EMBL/GenBank/DDBJ whole genome shotgun (WGS) entry which is preliminary data.</text>
</comment>
<protein>
    <recommendedName>
        <fullName evidence="10">Guanylate cyclase domain-containing protein</fullName>
    </recommendedName>
</protein>
<dbReference type="Pfam" id="PF07696">
    <property type="entry name" value="7TMR-DISMED2"/>
    <property type="match status" value="1"/>
</dbReference>
<feature type="transmembrane region" description="Helical" evidence="9">
    <location>
        <begin position="308"/>
        <end position="328"/>
    </location>
</feature>
<dbReference type="PROSITE" id="PS50125">
    <property type="entry name" value="GUANYLATE_CYCLASE_2"/>
    <property type="match status" value="1"/>
</dbReference>
<dbReference type="Gene3D" id="2.60.40.2380">
    <property type="match status" value="1"/>
</dbReference>
<evidence type="ECO:0000259" key="10">
    <source>
        <dbReference type="PROSITE" id="PS50125"/>
    </source>
</evidence>
<dbReference type="RefSeq" id="WP_150880429.1">
    <property type="nucleotide sequence ID" value="NZ_VTWS01000007.1"/>
</dbReference>
<dbReference type="SMART" id="SM00044">
    <property type="entry name" value="CYCc"/>
    <property type="match status" value="1"/>
</dbReference>
<keyword evidence="3" id="KW-0547">Nucleotide-binding</keyword>
<dbReference type="SUPFAM" id="SSF55073">
    <property type="entry name" value="Nucleotide cyclase"/>
    <property type="match status" value="1"/>
</dbReference>
<feature type="transmembrane region" description="Helical" evidence="9">
    <location>
        <begin position="369"/>
        <end position="387"/>
    </location>
</feature>
<sequence>MNRLVLILLISLLVGGRAGAGPIRISDLTEPYDLYKASELLEVRAGRVSIDELLQNPGRYRFVPTENRLIKPYDHQFGYWFRFQITNETDREVFMQFIYAGTEFIRVYETVDNRILTLHKLGSLQPEPAAPFRKSIQFCPIQARNGQTHTFYVYMEGVYTGVLPIYALSTTRLIESQHYSDLFYGIYYGFILIIIVYSLVLYMRLREQGNLRYAIWVFFIGLLMALFRGHTSEFFWPANPSIERYSAALSSVTGVLHILFTLTFLRLRLQAPRFYKIGIGIVVLYLLSFVLNVVNVSLNYQLGRQIDIVPVVVLLEGTFSIVAGLVTLRKGFRPALFYIAGNLFFYIGIFVFLMYTYGQLPFSFWTYESIHLGVGVEILFFAVALTYKVNLLKKRRQEAEQEQIRLLVENKRLVSEQNAMLEQKVQQRTEELQVAKQRSEELLLNILPAEVVEELKQTGRSKPRRFERVTVLFTDIVNFTSMGERLSPEELVNEIDYYYRSFDAILNQYRIEKIKTIGDAYLCAGGLPVVYPENPVEVVRAALEMRTFLLRNQRERQTNGQQHFEFRIGVHTGPVVAGIVGDRKFAYDIWGDTVNTAARMEQYGEAGRVNISETTFRLVKEQIRCSYRGKIAVKNKEALDMYYAEELVGEEERETLREID</sequence>
<dbReference type="PANTHER" id="PTHR11920:SF335">
    <property type="entry name" value="GUANYLATE CYCLASE"/>
    <property type="match status" value="1"/>
</dbReference>
<evidence type="ECO:0000256" key="2">
    <source>
        <dbReference type="ARBA" id="ARBA00022692"/>
    </source>
</evidence>
<dbReference type="CDD" id="cd07302">
    <property type="entry name" value="CHD"/>
    <property type="match status" value="1"/>
</dbReference>
<dbReference type="AlphaFoldDB" id="A0A5N1JDQ0"/>
<evidence type="ECO:0000313" key="12">
    <source>
        <dbReference type="Proteomes" id="UP000326344"/>
    </source>
</evidence>
<evidence type="ECO:0000256" key="4">
    <source>
        <dbReference type="ARBA" id="ARBA00022989"/>
    </source>
</evidence>
<name>A0A5N1JDQ0_9BACT</name>
<comment type="subcellular location">
    <subcellularLocation>
        <location evidence="1">Membrane</location>
    </subcellularLocation>
</comment>
<feature type="transmembrane region" description="Helical" evidence="9">
    <location>
        <begin position="210"/>
        <end position="227"/>
    </location>
</feature>
<organism evidence="11 12">
    <name type="scientific">Larkinella humicola</name>
    <dbReference type="NCBI Taxonomy" id="2607654"/>
    <lineage>
        <taxon>Bacteria</taxon>
        <taxon>Pseudomonadati</taxon>
        <taxon>Bacteroidota</taxon>
        <taxon>Cytophagia</taxon>
        <taxon>Cytophagales</taxon>
        <taxon>Spirosomataceae</taxon>
        <taxon>Larkinella</taxon>
    </lineage>
</organism>
<dbReference type="PROSITE" id="PS00452">
    <property type="entry name" value="GUANYLATE_CYCLASE_1"/>
    <property type="match status" value="1"/>
</dbReference>
<feature type="transmembrane region" description="Helical" evidence="9">
    <location>
        <begin position="277"/>
        <end position="296"/>
    </location>
</feature>
<comment type="similarity">
    <text evidence="7">Belongs to the adenylyl cyclase class-4/guanylyl cyclase family.</text>
</comment>
<dbReference type="InterPro" id="IPR050401">
    <property type="entry name" value="Cyclic_nucleotide_synthase"/>
</dbReference>
<keyword evidence="4 9" id="KW-1133">Transmembrane helix</keyword>
<evidence type="ECO:0000256" key="9">
    <source>
        <dbReference type="SAM" id="Phobius"/>
    </source>
</evidence>
<keyword evidence="5 9" id="KW-0472">Membrane</keyword>
<dbReference type="InterPro" id="IPR018297">
    <property type="entry name" value="A/G_cyclase_CS"/>
</dbReference>
<feature type="domain" description="Guanylate cyclase" evidence="10">
    <location>
        <begin position="470"/>
        <end position="601"/>
    </location>
</feature>
<dbReference type="GO" id="GO:0004016">
    <property type="term" value="F:adenylate cyclase activity"/>
    <property type="evidence" value="ECO:0007669"/>
    <property type="project" value="UniProtKB-ARBA"/>
</dbReference>